<accession>A0AAV7TRM5</accession>
<evidence type="ECO:0000313" key="2">
    <source>
        <dbReference type="EMBL" id="KAJ1178860.1"/>
    </source>
</evidence>
<evidence type="ECO:0000256" key="1">
    <source>
        <dbReference type="SAM" id="MobiDB-lite"/>
    </source>
</evidence>
<gene>
    <name evidence="2" type="ORF">NDU88_004102</name>
</gene>
<protein>
    <submittedName>
        <fullName evidence="2">Uncharacterized protein</fullName>
    </submittedName>
</protein>
<proteinExistence type="predicted"/>
<feature type="region of interest" description="Disordered" evidence="1">
    <location>
        <begin position="60"/>
        <end position="90"/>
    </location>
</feature>
<keyword evidence="3" id="KW-1185">Reference proteome</keyword>
<feature type="region of interest" description="Disordered" evidence="1">
    <location>
        <begin position="171"/>
        <end position="190"/>
    </location>
</feature>
<evidence type="ECO:0000313" key="3">
    <source>
        <dbReference type="Proteomes" id="UP001066276"/>
    </source>
</evidence>
<dbReference type="Proteomes" id="UP001066276">
    <property type="component" value="Chromosome 3_2"/>
</dbReference>
<sequence length="190" mass="20980">MLHLCCTCVLQCGFCVTPVQLRVGRPSRPGGSREIAIDQRSLMLPPAHPRAARHKMEAVANPAGPGPEARDQQQMPRKSESLRRPGSSLDPRGRALVRLLALVPTPAAAPGVRCPTSPATVRQARKLEDPLPRPLRGCRLLATSRPHLYLRIAVKWSEHRHWLRQPAAAPGIRCPESRQPRQIRGDLSPE</sequence>
<name>A0AAV7TRM5_PLEWA</name>
<dbReference type="EMBL" id="JANPWB010000006">
    <property type="protein sequence ID" value="KAJ1178860.1"/>
    <property type="molecule type" value="Genomic_DNA"/>
</dbReference>
<reference evidence="2" key="1">
    <citation type="journal article" date="2022" name="bioRxiv">
        <title>Sequencing and chromosome-scale assembly of the giantPleurodeles waltlgenome.</title>
        <authorList>
            <person name="Brown T."/>
            <person name="Elewa A."/>
            <person name="Iarovenko S."/>
            <person name="Subramanian E."/>
            <person name="Araus A.J."/>
            <person name="Petzold A."/>
            <person name="Susuki M."/>
            <person name="Suzuki K.-i.T."/>
            <person name="Hayashi T."/>
            <person name="Toyoda A."/>
            <person name="Oliveira C."/>
            <person name="Osipova E."/>
            <person name="Leigh N.D."/>
            <person name="Simon A."/>
            <person name="Yun M.H."/>
        </authorList>
    </citation>
    <scope>NUCLEOTIDE SEQUENCE</scope>
    <source>
        <strain evidence="2">20211129_DDA</strain>
        <tissue evidence="2">Liver</tissue>
    </source>
</reference>
<organism evidence="2 3">
    <name type="scientific">Pleurodeles waltl</name>
    <name type="common">Iberian ribbed newt</name>
    <dbReference type="NCBI Taxonomy" id="8319"/>
    <lineage>
        <taxon>Eukaryota</taxon>
        <taxon>Metazoa</taxon>
        <taxon>Chordata</taxon>
        <taxon>Craniata</taxon>
        <taxon>Vertebrata</taxon>
        <taxon>Euteleostomi</taxon>
        <taxon>Amphibia</taxon>
        <taxon>Batrachia</taxon>
        <taxon>Caudata</taxon>
        <taxon>Salamandroidea</taxon>
        <taxon>Salamandridae</taxon>
        <taxon>Pleurodelinae</taxon>
        <taxon>Pleurodeles</taxon>
    </lineage>
</organism>
<dbReference type="AlphaFoldDB" id="A0AAV7TRM5"/>
<comment type="caution">
    <text evidence="2">The sequence shown here is derived from an EMBL/GenBank/DDBJ whole genome shotgun (WGS) entry which is preliminary data.</text>
</comment>